<proteinExistence type="predicted"/>
<evidence type="ECO:0000313" key="1">
    <source>
        <dbReference type="EMBL" id="NMP24446.1"/>
    </source>
</evidence>
<feature type="non-terminal residue" evidence="1">
    <location>
        <position position="1"/>
    </location>
</feature>
<dbReference type="Proteomes" id="UP000533476">
    <property type="component" value="Unassembled WGS sequence"/>
</dbReference>
<accession>A0A7Y0L802</accession>
<dbReference type="RefSeq" id="WP_169102574.1">
    <property type="nucleotide sequence ID" value="NZ_JABBVZ010000111.1"/>
</dbReference>
<dbReference type="EMBL" id="JABBVZ010000111">
    <property type="protein sequence ID" value="NMP24446.1"/>
    <property type="molecule type" value="Genomic_DNA"/>
</dbReference>
<dbReference type="AlphaFoldDB" id="A0A7Y0L802"/>
<keyword evidence="2" id="KW-1185">Reference proteome</keyword>
<organism evidence="1 2">
    <name type="scientific">Sulfobacillus harzensis</name>
    <dbReference type="NCBI Taxonomy" id="2729629"/>
    <lineage>
        <taxon>Bacteria</taxon>
        <taxon>Bacillati</taxon>
        <taxon>Bacillota</taxon>
        <taxon>Clostridia</taxon>
        <taxon>Eubacteriales</taxon>
        <taxon>Clostridiales Family XVII. Incertae Sedis</taxon>
        <taxon>Sulfobacillus</taxon>
    </lineage>
</organism>
<evidence type="ECO:0000313" key="2">
    <source>
        <dbReference type="Proteomes" id="UP000533476"/>
    </source>
</evidence>
<reference evidence="1 2" key="1">
    <citation type="submission" date="2020-04" db="EMBL/GenBank/DDBJ databases">
        <authorList>
            <person name="Zhang R."/>
            <person name="Schippers A."/>
        </authorList>
    </citation>
    <scope>NUCLEOTIDE SEQUENCE [LARGE SCALE GENOMIC DNA]</scope>
    <source>
        <strain evidence="1 2">DSM 109850</strain>
    </source>
</reference>
<comment type="caution">
    <text evidence="1">The sequence shown here is derived from an EMBL/GenBank/DDBJ whole genome shotgun (WGS) entry which is preliminary data.</text>
</comment>
<sequence length="149" mass="16826">VLWGGGRSRGTRYHSQAPRPLFTYHVEKYYRLKASLTAAFSDPGWLDRAQANLTPDDRQALWCAMLMASGQMLVRAAKQYQAMDATTWESLVRNGATGMISMRVLGEEQYRDNLRTLRDTVVNQEEKSTEGGRYVLLISALPGIWDAPK</sequence>
<gene>
    <name evidence="1" type="ORF">HIJ39_19170</name>
</gene>
<protein>
    <submittedName>
        <fullName evidence="1">Uncharacterized protein</fullName>
    </submittedName>
</protein>
<name>A0A7Y0L802_9FIRM</name>